<gene>
    <name evidence="1" type="ORF">JHL16_17050</name>
</gene>
<evidence type="ECO:0000313" key="2">
    <source>
        <dbReference type="Proteomes" id="UP000616151"/>
    </source>
</evidence>
<reference evidence="1" key="1">
    <citation type="submission" date="2021-01" db="EMBL/GenBank/DDBJ databases">
        <authorList>
            <person name="Sun Q."/>
        </authorList>
    </citation>
    <scope>NUCLEOTIDE SEQUENCE</scope>
    <source>
        <strain evidence="1">YIM B02566</strain>
    </source>
</reference>
<keyword evidence="2" id="KW-1185">Reference proteome</keyword>
<sequence length="284" mass="31178">MSKRPFLIPFLVPAILVAVIFLAALAEILQYSFREFIPGSLDVGGFTLDNFARIYRPVYFKAVVNTFVLSLATAFFTLILSYPIAFALVRTKVEWVRTLLILLSITPLFTGEIVRTYAWMLVLGTNGFLNTMLLDIGIISEPVTFMYTRAGVVIALVQFAMPVMIIILATAISHINTDYEKAAANLGARPWTVITRVVIPLTMPGIISGFIVIFAWTMSAFATPQLIGGGKVLMISNAIYLQGFSALNFPFAATLSVIALISAFASLALMKLIANRLERQTAIH</sequence>
<name>A0ACC5R5X7_9HYPH</name>
<organism evidence="1 2">
    <name type="scientific">Taklimakanibacter albus</name>
    <dbReference type="NCBI Taxonomy" id="2800327"/>
    <lineage>
        <taxon>Bacteria</taxon>
        <taxon>Pseudomonadati</taxon>
        <taxon>Pseudomonadota</taxon>
        <taxon>Alphaproteobacteria</taxon>
        <taxon>Hyphomicrobiales</taxon>
        <taxon>Aestuariivirgaceae</taxon>
        <taxon>Taklimakanibacter</taxon>
    </lineage>
</organism>
<protein>
    <submittedName>
        <fullName evidence="1">ABC transporter permease</fullName>
    </submittedName>
</protein>
<dbReference type="Proteomes" id="UP000616151">
    <property type="component" value="Unassembled WGS sequence"/>
</dbReference>
<evidence type="ECO:0000313" key="1">
    <source>
        <dbReference type="EMBL" id="MBK1868069.1"/>
    </source>
</evidence>
<proteinExistence type="predicted"/>
<comment type="caution">
    <text evidence="1">The sequence shown here is derived from an EMBL/GenBank/DDBJ whole genome shotgun (WGS) entry which is preliminary data.</text>
</comment>
<accession>A0ACC5R5X7</accession>
<dbReference type="EMBL" id="JAENHL010000007">
    <property type="protein sequence ID" value="MBK1868069.1"/>
    <property type="molecule type" value="Genomic_DNA"/>
</dbReference>